<keyword evidence="1" id="KW-1133">Transmembrane helix</keyword>
<keyword evidence="1" id="KW-0472">Membrane</keyword>
<evidence type="ECO:0000313" key="3">
    <source>
        <dbReference type="Proteomes" id="UP000512286"/>
    </source>
</evidence>
<proteinExistence type="predicted"/>
<dbReference type="Proteomes" id="UP000512286">
    <property type="component" value="Chromosome"/>
</dbReference>
<dbReference type="KEGG" id="cint:HZF06_08080"/>
<sequence>MKKKKYIFVLSLIMIILAIYTAVNMYISQGLLGDKVINKYVPETISKIRIVRISDNLEVIIKDKEQISTLIDSLSNLQVKDYKENIPPNNNDDETYYMWIYDDPNILLGITIYNIGYISVFEFNDKTSNSESYKVIKDLDKLNINKYL</sequence>
<evidence type="ECO:0000313" key="2">
    <source>
        <dbReference type="EMBL" id="QLY81531.1"/>
    </source>
</evidence>
<gene>
    <name evidence="2" type="ORF">HZF06_08080</name>
</gene>
<evidence type="ECO:0000256" key="1">
    <source>
        <dbReference type="SAM" id="Phobius"/>
    </source>
</evidence>
<keyword evidence="1" id="KW-0812">Transmembrane</keyword>
<dbReference type="AlphaFoldDB" id="A0A7D6W307"/>
<name>A0A7D6W307_9CLOT</name>
<protein>
    <submittedName>
        <fullName evidence="2">Uncharacterized protein</fullName>
    </submittedName>
</protein>
<reference evidence="2 3" key="1">
    <citation type="submission" date="2020-07" db="EMBL/GenBank/DDBJ databases">
        <title>Electron transfer.</title>
        <authorList>
            <person name="Huang L."/>
            <person name="Liu X."/>
            <person name="Zhou S."/>
        </authorList>
    </citation>
    <scope>NUCLEOTIDE SEQUENCE [LARGE SCALE GENOMIC DNA]</scope>
    <source>
        <strain evidence="2 3">Lx1</strain>
    </source>
</reference>
<organism evidence="2 3">
    <name type="scientific">Clostridium intestinale</name>
    <dbReference type="NCBI Taxonomy" id="36845"/>
    <lineage>
        <taxon>Bacteria</taxon>
        <taxon>Bacillati</taxon>
        <taxon>Bacillota</taxon>
        <taxon>Clostridia</taxon>
        <taxon>Eubacteriales</taxon>
        <taxon>Clostridiaceae</taxon>
        <taxon>Clostridium</taxon>
    </lineage>
</organism>
<dbReference type="RefSeq" id="WP_181603102.1">
    <property type="nucleotide sequence ID" value="NZ_CP059378.1"/>
</dbReference>
<accession>A0A7D6W307</accession>
<feature type="transmembrane region" description="Helical" evidence="1">
    <location>
        <begin position="7"/>
        <end position="27"/>
    </location>
</feature>
<dbReference type="EMBL" id="CP059378">
    <property type="protein sequence ID" value="QLY81531.1"/>
    <property type="molecule type" value="Genomic_DNA"/>
</dbReference>